<dbReference type="InterPro" id="IPR017932">
    <property type="entry name" value="GATase_2_dom"/>
</dbReference>
<dbReference type="Gene3D" id="3.60.20.10">
    <property type="entry name" value="Glutamine Phosphoribosylpyrophosphate, subunit 1, domain 1"/>
    <property type="match status" value="1"/>
</dbReference>
<evidence type="ECO:0000256" key="1">
    <source>
        <dbReference type="ARBA" id="ARBA00001031"/>
    </source>
</evidence>
<dbReference type="Proteomes" id="UP000077671">
    <property type="component" value="Unassembled WGS sequence"/>
</dbReference>
<evidence type="ECO:0000256" key="2">
    <source>
        <dbReference type="ARBA" id="ARBA00012916"/>
    </source>
</evidence>
<evidence type="ECO:0000259" key="6">
    <source>
        <dbReference type="PROSITE" id="PS51278"/>
    </source>
</evidence>
<evidence type="ECO:0000256" key="5">
    <source>
        <dbReference type="ARBA" id="ARBA00022962"/>
    </source>
</evidence>
<dbReference type="SUPFAM" id="SSF53697">
    <property type="entry name" value="SIS domain"/>
    <property type="match status" value="1"/>
</dbReference>
<organism evidence="7 8">
    <name type="scientific">Tilletia caries</name>
    <name type="common">wheat bunt fungus</name>
    <dbReference type="NCBI Taxonomy" id="13290"/>
    <lineage>
        <taxon>Eukaryota</taxon>
        <taxon>Fungi</taxon>
        <taxon>Dikarya</taxon>
        <taxon>Basidiomycota</taxon>
        <taxon>Ustilaginomycotina</taxon>
        <taxon>Exobasidiomycetes</taxon>
        <taxon>Tilletiales</taxon>
        <taxon>Tilletiaceae</taxon>
        <taxon>Tilletia</taxon>
    </lineage>
</organism>
<dbReference type="GO" id="GO:0006487">
    <property type="term" value="P:protein N-linked glycosylation"/>
    <property type="evidence" value="ECO:0007669"/>
    <property type="project" value="TreeGrafter"/>
</dbReference>
<dbReference type="SUPFAM" id="SSF56235">
    <property type="entry name" value="N-terminal nucleophile aminohydrolases (Ntn hydrolases)"/>
    <property type="match status" value="1"/>
</dbReference>
<comment type="catalytic activity">
    <reaction evidence="1">
        <text>D-fructose 6-phosphate + L-glutamine = D-glucosamine 6-phosphate + L-glutamate</text>
        <dbReference type="Rhea" id="RHEA:13237"/>
        <dbReference type="ChEBI" id="CHEBI:29985"/>
        <dbReference type="ChEBI" id="CHEBI:58359"/>
        <dbReference type="ChEBI" id="CHEBI:58725"/>
        <dbReference type="ChEBI" id="CHEBI:61527"/>
        <dbReference type="EC" id="2.6.1.16"/>
    </reaction>
</comment>
<accession>A0A8T8T7X2</accession>
<comment type="caution">
    <text evidence="7">The sequence shown here is derived from an EMBL/GenBank/DDBJ whole genome shotgun (WGS) entry which is preliminary data.</text>
</comment>
<sequence length="204" mass="22223">MCGIFGCVNHLVETDRRQVIEILVNGLQRLEYRGYDSAGIAVDGDNERDTLIFKQVGKVEALRKHISESPVDFSKTFINQCSMAHTRCELGPIVSEVNEGQTIVICNDDDANVAADAKAIRVPSTVDCLQGLLTAVPLQLLSYHLNCAAGVDVDCPRTWLSRLLLSSLSYYDTTFVQSALPNSGPFVFTVLSNVVTVVSTVPAM</sequence>
<proteinExistence type="predicted"/>
<protein>
    <recommendedName>
        <fullName evidence="2">glutamine--fructose-6-phosphate transaminase (isomerizing)</fullName>
        <ecNumber evidence="2">2.6.1.16</ecNumber>
    </recommendedName>
</protein>
<dbReference type="GO" id="GO:0006047">
    <property type="term" value="P:UDP-N-acetylglucosamine metabolic process"/>
    <property type="evidence" value="ECO:0007669"/>
    <property type="project" value="TreeGrafter"/>
</dbReference>
<reference evidence="7" key="1">
    <citation type="submission" date="2016-04" db="EMBL/GenBank/DDBJ databases">
        <authorList>
            <person name="Nguyen H.D."/>
            <person name="Kesanakurti P."/>
            <person name="Cullis J."/>
            <person name="Levesque C.A."/>
            <person name="Hambleton S."/>
        </authorList>
    </citation>
    <scope>NUCLEOTIDE SEQUENCE</scope>
    <source>
        <strain evidence="7">DAOMC 238032</strain>
    </source>
</reference>
<dbReference type="PROSITE" id="PS51278">
    <property type="entry name" value="GATASE_TYPE_2"/>
    <property type="match status" value="1"/>
</dbReference>
<dbReference type="EMBL" id="LWDD02000774">
    <property type="protein sequence ID" value="KAE8256716.1"/>
    <property type="molecule type" value="Genomic_DNA"/>
</dbReference>
<evidence type="ECO:0000313" key="8">
    <source>
        <dbReference type="Proteomes" id="UP000077671"/>
    </source>
</evidence>
<dbReference type="GO" id="GO:0004360">
    <property type="term" value="F:glutamine-fructose-6-phosphate transaminase (isomerizing) activity"/>
    <property type="evidence" value="ECO:0007669"/>
    <property type="project" value="UniProtKB-EC"/>
</dbReference>
<reference evidence="7" key="2">
    <citation type="journal article" date="2019" name="IMA Fungus">
        <title>Genome sequencing and comparison of five Tilletia species to identify candidate genes for the detection of regulated species infecting wheat.</title>
        <authorList>
            <person name="Nguyen H.D.T."/>
            <person name="Sultana T."/>
            <person name="Kesanakurti P."/>
            <person name="Hambleton S."/>
        </authorList>
    </citation>
    <scope>NUCLEOTIDE SEQUENCE</scope>
    <source>
        <strain evidence="7">DAOMC 238032</strain>
    </source>
</reference>
<dbReference type="GO" id="GO:0097367">
    <property type="term" value="F:carbohydrate derivative binding"/>
    <property type="evidence" value="ECO:0007669"/>
    <property type="project" value="InterPro"/>
</dbReference>
<evidence type="ECO:0000313" key="7">
    <source>
        <dbReference type="EMBL" id="KAE8256716.1"/>
    </source>
</evidence>
<evidence type="ECO:0000256" key="4">
    <source>
        <dbReference type="ARBA" id="ARBA00022679"/>
    </source>
</evidence>
<dbReference type="EC" id="2.6.1.16" evidence="2"/>
<dbReference type="AlphaFoldDB" id="A0A8T8T7X2"/>
<dbReference type="GO" id="GO:0006002">
    <property type="term" value="P:fructose 6-phosphate metabolic process"/>
    <property type="evidence" value="ECO:0007669"/>
    <property type="project" value="TreeGrafter"/>
</dbReference>
<name>A0A8T8T7X2_9BASI</name>
<evidence type="ECO:0000256" key="3">
    <source>
        <dbReference type="ARBA" id="ARBA00022576"/>
    </source>
</evidence>
<dbReference type="InterPro" id="IPR029055">
    <property type="entry name" value="Ntn_hydrolases_N"/>
</dbReference>
<feature type="domain" description="Glutamine amidotransferase type-2" evidence="6">
    <location>
        <begin position="2"/>
        <end position="204"/>
    </location>
</feature>
<keyword evidence="4" id="KW-0808">Transferase</keyword>
<gene>
    <name evidence="7" type="ORF">A4X03_0g5127</name>
</gene>
<dbReference type="PANTHER" id="PTHR10937">
    <property type="entry name" value="GLUCOSAMINE--FRUCTOSE-6-PHOSPHATE AMINOTRANSFERASE, ISOMERIZING"/>
    <property type="match status" value="1"/>
</dbReference>
<dbReference type="PANTHER" id="PTHR10937:SF0">
    <property type="entry name" value="GLUTAMINE--FRUCTOSE-6-PHOSPHATE TRANSAMINASE (ISOMERIZING)"/>
    <property type="match status" value="1"/>
</dbReference>
<keyword evidence="5" id="KW-0315">Glutamine amidotransferase</keyword>
<keyword evidence="3" id="KW-0032">Aminotransferase</keyword>
<dbReference type="InterPro" id="IPR046348">
    <property type="entry name" value="SIS_dom_sf"/>
</dbReference>